<dbReference type="PANTHER" id="PTHR44051">
    <property type="entry name" value="GLUTATHIONE S-TRANSFERASE-RELATED"/>
    <property type="match status" value="1"/>
</dbReference>
<dbReference type="AlphaFoldDB" id="A0A6L6PRE7"/>
<comment type="caution">
    <text evidence="4">The sequence shown here is derived from an EMBL/GenBank/DDBJ whole genome shotgun (WGS) entry which is preliminary data.</text>
</comment>
<sequence length="232" mass="25133">MEPVLFFATPGGCSLGAVIAFEWSGLPYRLCRVPFADEAANHDYRRINPLGQTPGLLADGKVIAQSLAILNHIAARSDDPRMGPKSGAGLDRLNMLLGFLHTSYFSSYLPYWKALRGVSDEDSAVYAKLGSGLVQTAHEQLELLLGDRPWLCGDSPTIADAYFAGIVRWNDFHRAIDQSQFGRITALRARLEQLPAVQFGYAAENGLPLVSEGQFKGLVTAAELASASTGYV</sequence>
<organism evidence="4 5">
    <name type="scientific">Duganella radicis</name>
    <dbReference type="NCBI Taxonomy" id="551988"/>
    <lineage>
        <taxon>Bacteria</taxon>
        <taxon>Pseudomonadati</taxon>
        <taxon>Pseudomonadota</taxon>
        <taxon>Betaproteobacteria</taxon>
        <taxon>Burkholderiales</taxon>
        <taxon>Oxalobacteraceae</taxon>
        <taxon>Telluria group</taxon>
        <taxon>Duganella</taxon>
    </lineage>
</organism>
<dbReference type="SUPFAM" id="SSF52833">
    <property type="entry name" value="Thioredoxin-like"/>
    <property type="match status" value="1"/>
</dbReference>
<dbReference type="InterPro" id="IPR010987">
    <property type="entry name" value="Glutathione-S-Trfase_C-like"/>
</dbReference>
<dbReference type="InterPro" id="IPR040079">
    <property type="entry name" value="Glutathione_S-Trfase"/>
</dbReference>
<dbReference type="Gene3D" id="3.40.30.10">
    <property type="entry name" value="Glutaredoxin"/>
    <property type="match status" value="1"/>
</dbReference>
<dbReference type="InterPro" id="IPR004046">
    <property type="entry name" value="GST_C"/>
</dbReference>
<feature type="domain" description="GST C-terminal" evidence="3">
    <location>
        <begin position="86"/>
        <end position="209"/>
    </location>
</feature>
<feature type="domain" description="GST N-terminal" evidence="2">
    <location>
        <begin position="1"/>
        <end position="81"/>
    </location>
</feature>
<dbReference type="SFLD" id="SFLDS00019">
    <property type="entry name" value="Glutathione_Transferase_(cytos"/>
    <property type="match status" value="1"/>
</dbReference>
<evidence type="ECO:0000259" key="2">
    <source>
        <dbReference type="PROSITE" id="PS50404"/>
    </source>
</evidence>
<dbReference type="InterPro" id="IPR004045">
    <property type="entry name" value="Glutathione_S-Trfase_N"/>
</dbReference>
<evidence type="ECO:0000256" key="1">
    <source>
        <dbReference type="RuleBase" id="RU003494"/>
    </source>
</evidence>
<evidence type="ECO:0000259" key="3">
    <source>
        <dbReference type="PROSITE" id="PS50405"/>
    </source>
</evidence>
<dbReference type="Proteomes" id="UP000475582">
    <property type="component" value="Unassembled WGS sequence"/>
</dbReference>
<dbReference type="InterPro" id="IPR036282">
    <property type="entry name" value="Glutathione-S-Trfase_C_sf"/>
</dbReference>
<dbReference type="Pfam" id="PF02798">
    <property type="entry name" value="GST_N"/>
    <property type="match status" value="1"/>
</dbReference>
<reference evidence="4 5" key="1">
    <citation type="submission" date="2019-11" db="EMBL/GenBank/DDBJ databases">
        <title>Type strains purchased from KCTC, JCM and DSMZ.</title>
        <authorList>
            <person name="Lu H."/>
        </authorList>
    </citation>
    <scope>NUCLEOTIDE SEQUENCE [LARGE SCALE GENOMIC DNA]</scope>
    <source>
        <strain evidence="4 5">KCTC 22382</strain>
    </source>
</reference>
<dbReference type="PROSITE" id="PS50405">
    <property type="entry name" value="GST_CTER"/>
    <property type="match status" value="1"/>
</dbReference>
<evidence type="ECO:0000313" key="5">
    <source>
        <dbReference type="Proteomes" id="UP000475582"/>
    </source>
</evidence>
<dbReference type="EMBL" id="WNKY01000055">
    <property type="protein sequence ID" value="MTV41394.1"/>
    <property type="molecule type" value="Genomic_DNA"/>
</dbReference>
<dbReference type="PANTHER" id="PTHR44051:SF8">
    <property type="entry name" value="GLUTATHIONE S-TRANSFERASE GSTA"/>
    <property type="match status" value="1"/>
</dbReference>
<gene>
    <name evidence="4" type="ORF">GM676_27970</name>
</gene>
<dbReference type="PROSITE" id="PS50404">
    <property type="entry name" value="GST_NTER"/>
    <property type="match status" value="1"/>
</dbReference>
<accession>A0A6L6PRE7</accession>
<dbReference type="GO" id="GO:0016740">
    <property type="term" value="F:transferase activity"/>
    <property type="evidence" value="ECO:0007669"/>
    <property type="project" value="UniProtKB-KW"/>
</dbReference>
<dbReference type="SUPFAM" id="SSF47616">
    <property type="entry name" value="GST C-terminal domain-like"/>
    <property type="match status" value="1"/>
</dbReference>
<proteinExistence type="inferred from homology"/>
<dbReference type="Pfam" id="PF00043">
    <property type="entry name" value="GST_C"/>
    <property type="match status" value="1"/>
</dbReference>
<dbReference type="CDD" id="cd03057">
    <property type="entry name" value="GST_N_Beta"/>
    <property type="match status" value="1"/>
</dbReference>
<protein>
    <submittedName>
        <fullName evidence="4">Glutathione S-transferase</fullName>
    </submittedName>
</protein>
<dbReference type="Gene3D" id="1.20.1050.10">
    <property type="match status" value="1"/>
</dbReference>
<comment type="similarity">
    <text evidence="1">Belongs to the GST superfamily.</text>
</comment>
<evidence type="ECO:0000313" key="4">
    <source>
        <dbReference type="EMBL" id="MTV41394.1"/>
    </source>
</evidence>
<dbReference type="OrthoDB" id="9815075at2"/>
<keyword evidence="4" id="KW-0808">Transferase</keyword>
<dbReference type="InterPro" id="IPR036249">
    <property type="entry name" value="Thioredoxin-like_sf"/>
</dbReference>
<keyword evidence="5" id="KW-1185">Reference proteome</keyword>
<name>A0A6L6PRE7_9BURK</name>